<dbReference type="EMBL" id="JASBWU010000027">
    <property type="protein sequence ID" value="KAJ9112084.1"/>
    <property type="molecule type" value="Genomic_DNA"/>
</dbReference>
<keyword evidence="2" id="KW-1185">Reference proteome</keyword>
<accession>A0ACC2WLI7</accession>
<evidence type="ECO:0000313" key="2">
    <source>
        <dbReference type="Proteomes" id="UP001243375"/>
    </source>
</evidence>
<organism evidence="1 2">
    <name type="scientific">Naganishia vaughanmartiniae</name>
    <dbReference type="NCBI Taxonomy" id="1424756"/>
    <lineage>
        <taxon>Eukaryota</taxon>
        <taxon>Fungi</taxon>
        <taxon>Dikarya</taxon>
        <taxon>Basidiomycota</taxon>
        <taxon>Agaricomycotina</taxon>
        <taxon>Tremellomycetes</taxon>
        <taxon>Filobasidiales</taxon>
        <taxon>Filobasidiaceae</taxon>
        <taxon>Naganishia</taxon>
    </lineage>
</organism>
<reference evidence="1" key="1">
    <citation type="submission" date="2023-04" db="EMBL/GenBank/DDBJ databases">
        <title>Draft Genome sequencing of Naganishia species isolated from polar environments using Oxford Nanopore Technology.</title>
        <authorList>
            <person name="Leo P."/>
            <person name="Venkateswaran K."/>
        </authorList>
    </citation>
    <scope>NUCLEOTIDE SEQUENCE</scope>
    <source>
        <strain evidence="1">MNA-CCFEE 5425</strain>
    </source>
</reference>
<gene>
    <name evidence="1" type="ORF">QFC22_006383</name>
</gene>
<name>A0ACC2WLI7_9TREE</name>
<comment type="caution">
    <text evidence="1">The sequence shown here is derived from an EMBL/GenBank/DDBJ whole genome shotgun (WGS) entry which is preliminary data.</text>
</comment>
<dbReference type="Proteomes" id="UP001243375">
    <property type="component" value="Unassembled WGS sequence"/>
</dbReference>
<protein>
    <submittedName>
        <fullName evidence="1">Uncharacterized protein</fullName>
    </submittedName>
</protein>
<sequence length="535" mass="57580">MHYPLLLSTLLLGGQVLAVPHIESRAKKDILLITQSVPTSDLPSCLQESYHGAYGSMAESDHVYITDEECISEHGALASSGMQSGSIAALDDRVDGQVLIWIGEAGVQGMEAKSLAATDSVYEDILANLELLEDLPRHEEELLHANTQQVMGNKARPFEKPTLYHQSRHSMILGVPARTLSIIDRIVPGHFSLVALPSQAYPLAFGSSSYGSPVPEYLIDNLVNITTHLKFSSKLSKVLDALDYRELVRNVRFLTGESGSGIVSRHSFAPGSRIAAKWIKEKVQATGAECTLSPFLPGFAPNVICQYPSLTPNDTSLTILSAHYDSRGSFGRWGAPGGDDDGSGSGHLLTIAEAIKSTGVRFKKGVVLAFFAGEEQGLLGSAAYAKSLHQANATVLLQTQADMLAYHDPLEPLQVAFPATIGTPEAAHLLGNLSQIYAPELVVGTSPACCSDHQSFLPYAFPATQVFGEPPCNLPAECVTDHLRHRTIERNGPIADPCYHNICDVSMREGYDFDQILSIAKVTFAGLLSVAGFEV</sequence>
<proteinExistence type="predicted"/>
<evidence type="ECO:0000313" key="1">
    <source>
        <dbReference type="EMBL" id="KAJ9112084.1"/>
    </source>
</evidence>